<feature type="transmembrane region" description="Helical" evidence="5">
    <location>
        <begin position="388"/>
        <end position="406"/>
    </location>
</feature>
<keyword evidence="3 5" id="KW-1133">Transmembrane helix</keyword>
<evidence type="ECO:0000256" key="2">
    <source>
        <dbReference type="ARBA" id="ARBA00022692"/>
    </source>
</evidence>
<dbReference type="EMBL" id="CP165628">
    <property type="protein sequence ID" value="XDU72129.1"/>
    <property type="molecule type" value="Genomic_DNA"/>
</dbReference>
<accession>A0AB39VR12</accession>
<feature type="transmembrane region" description="Helical" evidence="5">
    <location>
        <begin position="136"/>
        <end position="161"/>
    </location>
</feature>
<reference evidence="7" key="1">
    <citation type="submission" date="2024-07" db="EMBL/GenBank/DDBJ databases">
        <authorList>
            <person name="Biller S.J."/>
        </authorList>
    </citation>
    <scope>NUCLEOTIDE SEQUENCE</scope>
    <source>
        <strain evidence="7">WC2420</strain>
    </source>
</reference>
<feature type="transmembrane region" description="Helical" evidence="5">
    <location>
        <begin position="21"/>
        <end position="41"/>
    </location>
</feature>
<evidence type="ECO:0000256" key="3">
    <source>
        <dbReference type="ARBA" id="ARBA00022989"/>
    </source>
</evidence>
<feature type="transmembrane region" description="Helical" evidence="5">
    <location>
        <begin position="105"/>
        <end position="124"/>
    </location>
</feature>
<evidence type="ECO:0000256" key="4">
    <source>
        <dbReference type="ARBA" id="ARBA00023136"/>
    </source>
</evidence>
<dbReference type="AlphaFoldDB" id="A0AB39VR12"/>
<dbReference type="Pfam" id="PF04932">
    <property type="entry name" value="Wzy_C"/>
    <property type="match status" value="1"/>
</dbReference>
<keyword evidence="2 5" id="KW-0812">Transmembrane</keyword>
<feature type="domain" description="O-antigen ligase-related" evidence="6">
    <location>
        <begin position="216"/>
        <end position="350"/>
    </location>
</feature>
<dbReference type="InterPro" id="IPR007016">
    <property type="entry name" value="O-antigen_ligase-rel_domated"/>
</dbReference>
<dbReference type="RefSeq" id="WP_369789084.1">
    <property type="nucleotide sequence ID" value="NZ_CP165628.1"/>
</dbReference>
<keyword evidence="4 5" id="KW-0472">Membrane</keyword>
<protein>
    <submittedName>
        <fullName evidence="7">O-antigen ligase family protein</fullName>
    </submittedName>
</protein>
<feature type="transmembrane region" description="Helical" evidence="5">
    <location>
        <begin position="362"/>
        <end position="381"/>
    </location>
</feature>
<keyword evidence="7" id="KW-0436">Ligase</keyword>
<evidence type="ECO:0000313" key="7">
    <source>
        <dbReference type="EMBL" id="XDU72129.1"/>
    </source>
</evidence>
<dbReference type="GO" id="GO:0016874">
    <property type="term" value="F:ligase activity"/>
    <property type="evidence" value="ECO:0007669"/>
    <property type="project" value="UniProtKB-KW"/>
</dbReference>
<evidence type="ECO:0000259" key="6">
    <source>
        <dbReference type="Pfam" id="PF04932"/>
    </source>
</evidence>
<dbReference type="GO" id="GO:0016020">
    <property type="term" value="C:membrane"/>
    <property type="evidence" value="ECO:0007669"/>
    <property type="project" value="UniProtKB-SubCell"/>
</dbReference>
<proteinExistence type="predicted"/>
<feature type="transmembrane region" description="Helical" evidence="5">
    <location>
        <begin position="73"/>
        <end position="93"/>
    </location>
</feature>
<feature type="transmembrane region" description="Helical" evidence="5">
    <location>
        <begin position="181"/>
        <end position="202"/>
    </location>
</feature>
<evidence type="ECO:0000256" key="1">
    <source>
        <dbReference type="ARBA" id="ARBA00004141"/>
    </source>
</evidence>
<feature type="transmembrane region" description="Helical" evidence="5">
    <location>
        <begin position="253"/>
        <end position="270"/>
    </location>
</feature>
<feature type="transmembrane region" description="Helical" evidence="5">
    <location>
        <begin position="214"/>
        <end position="247"/>
    </location>
</feature>
<gene>
    <name evidence="7" type="ORF">AB3G37_21925</name>
</gene>
<feature type="transmembrane region" description="Helical" evidence="5">
    <location>
        <begin position="47"/>
        <end position="66"/>
    </location>
</feature>
<comment type="subcellular location">
    <subcellularLocation>
        <location evidence="1">Membrane</location>
        <topology evidence="1">Multi-pass membrane protein</topology>
    </subcellularLocation>
</comment>
<sequence>MARSNVALHSAMNIKPRTSMADYLLSIFLYISIVLPSGSILGINVKIISLLLFFLGLLLLRHGVIIPKIIMSLVPIFVFLFLELTLSLFFLQYDDSYMIAQAKDIFVFFLMFYVCIIFAENRNGLESLMDKITSSIFVVGIIKILILVYSFVTGIQISTVIQKIADIYNVSIMSFDVEDSSISRINFTSDSIIFICIFYLFMKMFRGKFSKKDILYLMVICFSALITMSRFQWATCLASILFAVLINVRKKKSFIVMVLVCAAAVFSLSFQSVQEMITTRFDQKLVSSSDGARDLQRVGIEKKIDQSPILGNGIGYYIPDVIRSSDAKYSYELQLLALIMQLGMIGFLAVMIMILLPLLKAALGMSIITYCCFTIMTFVWISGALFNPILFSSSAGAAMAALYAIAKIPWMQKSEKI</sequence>
<name>A0AB39VR12_9GAMM</name>
<organism evidence="7">
    <name type="scientific">Rouxiella sp. WC2420</name>
    <dbReference type="NCBI Taxonomy" id="3234145"/>
    <lineage>
        <taxon>Bacteria</taxon>
        <taxon>Pseudomonadati</taxon>
        <taxon>Pseudomonadota</taxon>
        <taxon>Gammaproteobacteria</taxon>
        <taxon>Enterobacterales</taxon>
        <taxon>Yersiniaceae</taxon>
        <taxon>Rouxiella</taxon>
    </lineage>
</organism>
<feature type="transmembrane region" description="Helical" evidence="5">
    <location>
        <begin position="333"/>
        <end position="356"/>
    </location>
</feature>
<evidence type="ECO:0000256" key="5">
    <source>
        <dbReference type="SAM" id="Phobius"/>
    </source>
</evidence>